<keyword evidence="1" id="KW-0812">Transmembrane</keyword>
<comment type="caution">
    <text evidence="2">The sequence shown here is derived from an EMBL/GenBank/DDBJ whole genome shotgun (WGS) entry which is preliminary data.</text>
</comment>
<sequence>METKGLTISGKNLATWITIAIIVVGSIVDSALTRAQVGQNTKELEKNPPAVIVTNQKNMADDIGEIKDDIKDLAKAINDYFLSH</sequence>
<keyword evidence="1" id="KW-1133">Transmembrane helix</keyword>
<accession>A0A0F9JN33</accession>
<dbReference type="EMBL" id="LAZR01009707">
    <property type="protein sequence ID" value="KKM71053.1"/>
    <property type="molecule type" value="Genomic_DNA"/>
</dbReference>
<dbReference type="AlphaFoldDB" id="A0A0F9JN33"/>
<gene>
    <name evidence="2" type="ORF">LCGC14_1434510</name>
</gene>
<keyword evidence="1" id="KW-0472">Membrane</keyword>
<evidence type="ECO:0000256" key="1">
    <source>
        <dbReference type="SAM" id="Phobius"/>
    </source>
</evidence>
<evidence type="ECO:0000313" key="2">
    <source>
        <dbReference type="EMBL" id="KKM71053.1"/>
    </source>
</evidence>
<proteinExistence type="predicted"/>
<name>A0A0F9JN33_9ZZZZ</name>
<feature type="transmembrane region" description="Helical" evidence="1">
    <location>
        <begin position="13"/>
        <end position="32"/>
    </location>
</feature>
<protein>
    <submittedName>
        <fullName evidence="2">Uncharacterized protein</fullName>
    </submittedName>
</protein>
<reference evidence="2" key="1">
    <citation type="journal article" date="2015" name="Nature">
        <title>Complex archaea that bridge the gap between prokaryotes and eukaryotes.</title>
        <authorList>
            <person name="Spang A."/>
            <person name="Saw J.H."/>
            <person name="Jorgensen S.L."/>
            <person name="Zaremba-Niedzwiedzka K."/>
            <person name="Martijn J."/>
            <person name="Lind A.E."/>
            <person name="van Eijk R."/>
            <person name="Schleper C."/>
            <person name="Guy L."/>
            <person name="Ettema T.J."/>
        </authorList>
    </citation>
    <scope>NUCLEOTIDE SEQUENCE</scope>
</reference>
<organism evidence="2">
    <name type="scientific">marine sediment metagenome</name>
    <dbReference type="NCBI Taxonomy" id="412755"/>
    <lineage>
        <taxon>unclassified sequences</taxon>
        <taxon>metagenomes</taxon>
        <taxon>ecological metagenomes</taxon>
    </lineage>
</organism>